<keyword evidence="2" id="KW-1185">Reference proteome</keyword>
<organism evidence="1 2">
    <name type="scientific">Peronospora belbahrii</name>
    <dbReference type="NCBI Taxonomy" id="622444"/>
    <lineage>
        <taxon>Eukaryota</taxon>
        <taxon>Sar</taxon>
        <taxon>Stramenopiles</taxon>
        <taxon>Oomycota</taxon>
        <taxon>Peronosporomycetes</taxon>
        <taxon>Peronosporales</taxon>
        <taxon>Peronosporaceae</taxon>
        <taxon>Peronospora</taxon>
    </lineage>
</organism>
<name>A0ABN8CSY3_9STRA</name>
<sequence length="166" mass="18916">MRGVLLTKLVWHVVNRENSSAFVEPRAQEDYVKTSNIAFGLMLLHMCADYHHVHWRQDGRRRHRDLLVAESPESFENVALNLEMSNAELRTQDVVKVLTNEQAKLQAEKVTTTATTVKAEDATKAFSTEREPYQCTYCGKVGHEVDRCWTKQKNEGRGSRRGGNGV</sequence>
<accession>A0ABN8CSY3</accession>
<comment type="caution">
    <text evidence="1">The sequence shown here is derived from an EMBL/GenBank/DDBJ whole genome shotgun (WGS) entry which is preliminary data.</text>
</comment>
<proteinExistence type="predicted"/>
<dbReference type="SUPFAM" id="SSF57756">
    <property type="entry name" value="Retrovirus zinc finger-like domains"/>
    <property type="match status" value="1"/>
</dbReference>
<dbReference type="EMBL" id="CAKLCB010000158">
    <property type="protein sequence ID" value="CAH0516240.1"/>
    <property type="molecule type" value="Genomic_DNA"/>
</dbReference>
<reference evidence="1 2" key="1">
    <citation type="submission" date="2021-11" db="EMBL/GenBank/DDBJ databases">
        <authorList>
            <person name="Islam A."/>
            <person name="Islam S."/>
            <person name="Flora M.S."/>
            <person name="Rahman M."/>
            <person name="Ziaur R.M."/>
            <person name="Epstein J.H."/>
            <person name="Hassan M."/>
            <person name="Klassen M."/>
            <person name="Woodard K."/>
            <person name="Webb A."/>
            <person name="Webby R.J."/>
            <person name="El Zowalaty M.E."/>
        </authorList>
    </citation>
    <scope>NUCLEOTIDE SEQUENCE [LARGE SCALE GENOMIC DNA]</scope>
    <source>
        <strain evidence="1">Pbs1</strain>
    </source>
</reference>
<dbReference type="Proteomes" id="UP001158986">
    <property type="component" value="Unassembled WGS sequence"/>
</dbReference>
<evidence type="ECO:0008006" key="3">
    <source>
        <dbReference type="Google" id="ProtNLM"/>
    </source>
</evidence>
<gene>
    <name evidence="1" type="ORF">PBS001_LOCUS2920</name>
</gene>
<evidence type="ECO:0000313" key="2">
    <source>
        <dbReference type="Proteomes" id="UP001158986"/>
    </source>
</evidence>
<protein>
    <recommendedName>
        <fullName evidence="3">CCHC-type domain-containing protein</fullName>
    </recommendedName>
</protein>
<dbReference type="InterPro" id="IPR036875">
    <property type="entry name" value="Znf_CCHC_sf"/>
</dbReference>
<evidence type="ECO:0000313" key="1">
    <source>
        <dbReference type="EMBL" id="CAH0516240.1"/>
    </source>
</evidence>